<dbReference type="InterPro" id="IPR036875">
    <property type="entry name" value="Znf_CCHC_sf"/>
</dbReference>
<dbReference type="Pfam" id="PF25597">
    <property type="entry name" value="SH3_retrovirus"/>
    <property type="match status" value="1"/>
</dbReference>
<dbReference type="SMART" id="SM00343">
    <property type="entry name" value="ZnF_C2HC"/>
    <property type="match status" value="2"/>
</dbReference>
<evidence type="ECO:0000313" key="8">
    <source>
        <dbReference type="EMBL" id="KAK8913889.1"/>
    </source>
</evidence>
<name>A0AAP0ASW3_9ASPA</name>
<dbReference type="SUPFAM" id="SSF53098">
    <property type="entry name" value="Ribonuclease H-like"/>
    <property type="match status" value="1"/>
</dbReference>
<dbReference type="EMBL" id="JBBWWQ010000021">
    <property type="protein sequence ID" value="KAK8913889.1"/>
    <property type="molecule type" value="Genomic_DNA"/>
</dbReference>
<dbReference type="InterPro" id="IPR057670">
    <property type="entry name" value="SH3_retrovirus"/>
</dbReference>
<feature type="region of interest" description="Disordered" evidence="5">
    <location>
        <begin position="132"/>
        <end position="171"/>
    </location>
</feature>
<dbReference type="InterPro" id="IPR043502">
    <property type="entry name" value="DNA/RNA_pol_sf"/>
</dbReference>
<dbReference type="Gene3D" id="3.30.420.10">
    <property type="entry name" value="Ribonuclease H-like superfamily/Ribonuclease H"/>
    <property type="match status" value="1"/>
</dbReference>
<keyword evidence="3" id="KW-0863">Zinc-finger</keyword>
<feature type="domain" description="Integrase catalytic" evidence="7">
    <location>
        <begin position="630"/>
        <end position="797"/>
    </location>
</feature>
<protein>
    <recommendedName>
        <fullName evidence="10">Gag-pol polyprotein</fullName>
    </recommendedName>
</protein>
<dbReference type="PROSITE" id="PS50994">
    <property type="entry name" value="INTEGRASE"/>
    <property type="match status" value="1"/>
</dbReference>
<dbReference type="CDD" id="cd09272">
    <property type="entry name" value="RNase_HI_RT_Ty1"/>
    <property type="match status" value="1"/>
</dbReference>
<dbReference type="PANTHER" id="PTHR42648">
    <property type="entry name" value="TRANSPOSASE, PUTATIVE-RELATED"/>
    <property type="match status" value="1"/>
</dbReference>
<feature type="compositionally biased region" description="Basic and acidic residues" evidence="5">
    <location>
        <begin position="1"/>
        <end position="21"/>
    </location>
</feature>
<keyword evidence="4" id="KW-0175">Coiled coil</keyword>
<dbReference type="PROSITE" id="PS50158">
    <property type="entry name" value="ZF_CCHC"/>
    <property type="match status" value="2"/>
</dbReference>
<evidence type="ECO:0008006" key="10">
    <source>
        <dbReference type="Google" id="ProtNLM"/>
    </source>
</evidence>
<dbReference type="Pfam" id="PF13976">
    <property type="entry name" value="gag_pre-integrs"/>
    <property type="match status" value="1"/>
</dbReference>
<organism evidence="8 9">
    <name type="scientific">Platanthera zijinensis</name>
    <dbReference type="NCBI Taxonomy" id="2320716"/>
    <lineage>
        <taxon>Eukaryota</taxon>
        <taxon>Viridiplantae</taxon>
        <taxon>Streptophyta</taxon>
        <taxon>Embryophyta</taxon>
        <taxon>Tracheophyta</taxon>
        <taxon>Spermatophyta</taxon>
        <taxon>Magnoliopsida</taxon>
        <taxon>Liliopsida</taxon>
        <taxon>Asparagales</taxon>
        <taxon>Orchidaceae</taxon>
        <taxon>Orchidoideae</taxon>
        <taxon>Orchideae</taxon>
        <taxon>Orchidinae</taxon>
        <taxon>Platanthera</taxon>
    </lineage>
</organism>
<comment type="caution">
    <text evidence="8">The sequence shown here is derived from an EMBL/GenBank/DDBJ whole genome shotgun (WGS) entry which is preliminary data.</text>
</comment>
<dbReference type="InterPro" id="IPR036397">
    <property type="entry name" value="RNaseH_sf"/>
</dbReference>
<feature type="domain" description="CCHC-type" evidence="6">
    <location>
        <begin position="119"/>
        <end position="134"/>
    </location>
</feature>
<dbReference type="GO" id="GO:0015074">
    <property type="term" value="P:DNA integration"/>
    <property type="evidence" value="ECO:0007669"/>
    <property type="project" value="InterPro"/>
</dbReference>
<dbReference type="InterPro" id="IPR039537">
    <property type="entry name" value="Retrotran_Ty1/copia-like"/>
</dbReference>
<dbReference type="InterPro" id="IPR001584">
    <property type="entry name" value="Integrase_cat-core"/>
</dbReference>
<evidence type="ECO:0000256" key="3">
    <source>
        <dbReference type="PROSITE-ProRule" id="PRU00047"/>
    </source>
</evidence>
<feature type="compositionally biased region" description="Basic residues" evidence="5">
    <location>
        <begin position="96"/>
        <end position="109"/>
    </location>
</feature>
<evidence type="ECO:0000259" key="7">
    <source>
        <dbReference type="PROSITE" id="PS50994"/>
    </source>
</evidence>
<dbReference type="Pfam" id="PF00665">
    <property type="entry name" value="rve"/>
    <property type="match status" value="1"/>
</dbReference>
<dbReference type="SUPFAM" id="SSF57756">
    <property type="entry name" value="Retrovirus zinc finger-like domains"/>
    <property type="match status" value="2"/>
</dbReference>
<evidence type="ECO:0000313" key="9">
    <source>
        <dbReference type="Proteomes" id="UP001418222"/>
    </source>
</evidence>
<dbReference type="GO" id="GO:0016787">
    <property type="term" value="F:hydrolase activity"/>
    <property type="evidence" value="ECO:0007669"/>
    <property type="project" value="UniProtKB-KW"/>
</dbReference>
<dbReference type="GO" id="GO:0008270">
    <property type="term" value="F:zinc ion binding"/>
    <property type="evidence" value="ECO:0007669"/>
    <property type="project" value="UniProtKB-KW"/>
</dbReference>
<evidence type="ECO:0000256" key="4">
    <source>
        <dbReference type="SAM" id="Coils"/>
    </source>
</evidence>
<keyword evidence="1" id="KW-0479">Metal-binding</keyword>
<sequence length="1425" mass="161512">MQLMVRKEEERNSRGEHREKTVAFNAEATRKNRRKSPSPPKEVEEDSSENSDKGSVSCDSDADFAAFTRQFQRFLKKKQWKSRPSTSQQVDDYYQKRRSSRKEKSRSKPSKATTSKIVCYCCNRPGHVVADCPDKRKESSEKKKTYQKGKKEKSFVAKKDKSLSDQSTSESESEAEAYIGLYAASEEEEFMQLLDSINEHQYMGLMTRSEEDICQNQSGPNEVNCPSCTSVCSTSEESATSASSDEDASGSEGDVYQLIDKYGDLLQALKKSKNLVKTQAQEIAELRVATAELEKVLDQKLNEIAKLKNITIIQMGTINYTNDQVKSLEARLRIERDLVASYSKPKSVLPLIDEFVTQKGKAGLGFKGNSRAGRFKRKGKVPIQPLNLSVPIRFSKEKVPSNIYDHEDIQGHIKTNVLKNKGVKASRPTYGHKPNGFKKSVGEVATAPAMNRNSTDKDVSRSRYNKFECWCCGKRGHFALDCWHMTGTKGLLKEYSSVKDGHKVIFGGSEKGVIKGFGYDISFGKDGCHIKRSSDQEIILTGYRKRNVYCLNFECENKASPICLVADDNATHCVKWHKRLAHLNYKTIGQLFSKELVRNGPQVKCIKEGVCSACQKGKQTKTSFQSLENKDSVRCLYLLHMDLFGPMPVHSLGRKVYTLVVVDDYSRFTWVFFLRQKSETPSVLLNFVKQIQNELNSTVVKIRSDHGTEFQSESITNLCIDFGIYQEFSSPRTPQQNGIAERKNRTLIEAGRTLLSDTSLPEYFWAEAVNTACHVINRASITKSHRKTPYEIVKGRKPNLSYFRIFGCKCYILNNGKSYLTKFAAKSQDGIFVGYSTNSKAYRVFNLTTQVVEESVHVVFDETRLINSELSCRSNDSTGISKKMDKLSIAEASKEDEALESEGCCPGGVQEIMEADENQEAQQNEEAGDAQPEGNLPPAIRYLRDHPTDQIIGDPRQGVQTRSRNQSTVLHSSFLSQMEPKKFEEAIQDQHWIDAMQEELNQFRRCKVWELVPKPRGHNIIGTKWIYKNKLDESGIIVKNKARLVAKGYRQEEGIDFDQTFAPVARLEAIRMFLAYAAYQDFKVYQMDVKSAFLNGDLKEEVYVEQPSGFVDSLKPDSVYKLRKALYGLKQAPRAWYETLSTFLIENKFSRGKIDKTLFLRESKGKIILVQIYVDDIIFGSTENNLCKKFAKLMQGKFEMSSMGELKFFLGLQVRQTDDGLSISQSKFTKELIKKYGMESSSTMRTPMGTSMPVCKDETGLWYPRNRDFLLTGYSDADFAGCREDRKSTTGTCQFLGGRLISWSSKKQTSVAISTAESEYVAAGSCCAQLLWMQHQLKDYGIQVSRTPLLCDSKSAISIANNPVSHSRTKHIEIKYHFLREHVERGDISLEFVKTDYQIADVFTKPLDETKFNKFKIELGMLTID</sequence>
<accession>A0AAP0ASW3</accession>
<feature type="region of interest" description="Disordered" evidence="5">
    <location>
        <begin position="75"/>
        <end position="110"/>
    </location>
</feature>
<keyword evidence="3" id="KW-0862">Zinc</keyword>
<feature type="domain" description="CCHC-type" evidence="6">
    <location>
        <begin position="469"/>
        <end position="482"/>
    </location>
</feature>
<keyword evidence="9" id="KW-1185">Reference proteome</keyword>
<feature type="compositionally biased region" description="Basic and acidic residues" evidence="5">
    <location>
        <begin position="132"/>
        <end position="144"/>
    </location>
</feature>
<dbReference type="GO" id="GO:0003676">
    <property type="term" value="F:nucleic acid binding"/>
    <property type="evidence" value="ECO:0007669"/>
    <property type="project" value="InterPro"/>
</dbReference>
<evidence type="ECO:0000256" key="5">
    <source>
        <dbReference type="SAM" id="MobiDB-lite"/>
    </source>
</evidence>
<dbReference type="SUPFAM" id="SSF56672">
    <property type="entry name" value="DNA/RNA polymerases"/>
    <property type="match status" value="1"/>
</dbReference>
<dbReference type="Gene3D" id="4.10.60.10">
    <property type="entry name" value="Zinc finger, CCHC-type"/>
    <property type="match status" value="1"/>
</dbReference>
<proteinExistence type="predicted"/>
<dbReference type="Proteomes" id="UP001418222">
    <property type="component" value="Unassembled WGS sequence"/>
</dbReference>
<dbReference type="InterPro" id="IPR012337">
    <property type="entry name" value="RNaseH-like_sf"/>
</dbReference>
<feature type="compositionally biased region" description="Low complexity" evidence="5">
    <location>
        <begin position="920"/>
        <end position="931"/>
    </location>
</feature>
<dbReference type="PANTHER" id="PTHR42648:SF32">
    <property type="entry name" value="RIBONUCLEASE H-LIKE DOMAIN, GAG-PRE-INTEGRASE DOMAIN PROTEIN-RELATED"/>
    <property type="match status" value="1"/>
</dbReference>
<feature type="region of interest" description="Disordered" evidence="5">
    <location>
        <begin position="1"/>
        <end position="59"/>
    </location>
</feature>
<feature type="region of interest" description="Disordered" evidence="5">
    <location>
        <begin position="918"/>
        <end position="941"/>
    </location>
</feature>
<feature type="compositionally biased region" description="Basic and acidic residues" evidence="5">
    <location>
        <begin position="152"/>
        <end position="163"/>
    </location>
</feature>
<dbReference type="InterPro" id="IPR025724">
    <property type="entry name" value="GAG-pre-integrase_dom"/>
</dbReference>
<keyword evidence="2" id="KW-0378">Hydrolase</keyword>
<evidence type="ECO:0000256" key="1">
    <source>
        <dbReference type="ARBA" id="ARBA00022723"/>
    </source>
</evidence>
<dbReference type="Pfam" id="PF07727">
    <property type="entry name" value="RVT_2"/>
    <property type="match status" value="1"/>
</dbReference>
<dbReference type="InterPro" id="IPR013103">
    <property type="entry name" value="RVT_2"/>
</dbReference>
<feature type="coiled-coil region" evidence="4">
    <location>
        <begin position="283"/>
        <end position="310"/>
    </location>
</feature>
<evidence type="ECO:0000259" key="6">
    <source>
        <dbReference type="PROSITE" id="PS50158"/>
    </source>
</evidence>
<dbReference type="InterPro" id="IPR001878">
    <property type="entry name" value="Znf_CCHC"/>
</dbReference>
<reference evidence="8 9" key="1">
    <citation type="journal article" date="2022" name="Nat. Plants">
        <title>Genomes of leafy and leafless Platanthera orchids illuminate the evolution of mycoheterotrophy.</title>
        <authorList>
            <person name="Li M.H."/>
            <person name="Liu K.W."/>
            <person name="Li Z."/>
            <person name="Lu H.C."/>
            <person name="Ye Q.L."/>
            <person name="Zhang D."/>
            <person name="Wang J.Y."/>
            <person name="Li Y.F."/>
            <person name="Zhong Z.M."/>
            <person name="Liu X."/>
            <person name="Yu X."/>
            <person name="Liu D.K."/>
            <person name="Tu X.D."/>
            <person name="Liu B."/>
            <person name="Hao Y."/>
            <person name="Liao X.Y."/>
            <person name="Jiang Y.T."/>
            <person name="Sun W.H."/>
            <person name="Chen J."/>
            <person name="Chen Y.Q."/>
            <person name="Ai Y."/>
            <person name="Zhai J.W."/>
            <person name="Wu S.S."/>
            <person name="Zhou Z."/>
            <person name="Hsiao Y.Y."/>
            <person name="Wu W.L."/>
            <person name="Chen Y.Y."/>
            <person name="Lin Y.F."/>
            <person name="Hsu J.L."/>
            <person name="Li C.Y."/>
            <person name="Wang Z.W."/>
            <person name="Zhao X."/>
            <person name="Zhong W.Y."/>
            <person name="Ma X.K."/>
            <person name="Ma L."/>
            <person name="Huang J."/>
            <person name="Chen G.Z."/>
            <person name="Huang M.Z."/>
            <person name="Huang L."/>
            <person name="Peng D.H."/>
            <person name="Luo Y.B."/>
            <person name="Zou S.Q."/>
            <person name="Chen S.P."/>
            <person name="Lan S."/>
            <person name="Tsai W.C."/>
            <person name="Van de Peer Y."/>
            <person name="Liu Z.J."/>
        </authorList>
    </citation>
    <scope>NUCLEOTIDE SEQUENCE [LARGE SCALE GENOMIC DNA]</scope>
    <source>
        <strain evidence="8">Lor287</strain>
    </source>
</reference>
<gene>
    <name evidence="8" type="ORF">KSP39_PZI023864</name>
</gene>
<evidence type="ECO:0000256" key="2">
    <source>
        <dbReference type="ARBA" id="ARBA00022801"/>
    </source>
</evidence>